<evidence type="ECO:0000313" key="3">
    <source>
        <dbReference type="Proteomes" id="UP000298663"/>
    </source>
</evidence>
<evidence type="ECO:0000313" key="2">
    <source>
        <dbReference type="EMBL" id="TKR75896.1"/>
    </source>
</evidence>
<reference evidence="2 3" key="2">
    <citation type="journal article" date="2019" name="G3 (Bethesda)">
        <title>Hybrid Assembly of the Genome of the Entomopathogenic Nematode Steinernema carpocapsae Identifies the X-Chromosome.</title>
        <authorList>
            <person name="Serra L."/>
            <person name="Macchietto M."/>
            <person name="Macias-Munoz A."/>
            <person name="McGill C.J."/>
            <person name="Rodriguez I.M."/>
            <person name="Rodriguez B."/>
            <person name="Murad R."/>
            <person name="Mortazavi A."/>
        </authorList>
    </citation>
    <scope>NUCLEOTIDE SEQUENCE [LARGE SCALE GENOMIC DNA]</scope>
    <source>
        <strain evidence="2 3">ALL</strain>
    </source>
</reference>
<dbReference type="Gene3D" id="3.30.830.10">
    <property type="entry name" value="Metalloenzyme, LuxS/M16 peptidase-like"/>
    <property type="match status" value="1"/>
</dbReference>
<organism evidence="2 3">
    <name type="scientific">Steinernema carpocapsae</name>
    <name type="common">Entomopathogenic nematode</name>
    <dbReference type="NCBI Taxonomy" id="34508"/>
    <lineage>
        <taxon>Eukaryota</taxon>
        <taxon>Metazoa</taxon>
        <taxon>Ecdysozoa</taxon>
        <taxon>Nematoda</taxon>
        <taxon>Chromadorea</taxon>
        <taxon>Rhabditida</taxon>
        <taxon>Tylenchina</taxon>
        <taxon>Panagrolaimomorpha</taxon>
        <taxon>Strongyloidoidea</taxon>
        <taxon>Steinernematidae</taxon>
        <taxon>Steinernema</taxon>
    </lineage>
</organism>
<dbReference type="Proteomes" id="UP000298663">
    <property type="component" value="Unassembled WGS sequence"/>
</dbReference>
<feature type="region of interest" description="Disordered" evidence="1">
    <location>
        <begin position="31"/>
        <end position="79"/>
    </location>
</feature>
<feature type="compositionally biased region" description="Polar residues" evidence="1">
    <location>
        <begin position="62"/>
        <end position="71"/>
    </location>
</feature>
<proteinExistence type="predicted"/>
<name>A0A4U5N0L5_STECR</name>
<protein>
    <recommendedName>
        <fullName evidence="4">Peptidase M16 N-terminal domain-containing protein</fullName>
    </recommendedName>
</protein>
<comment type="caution">
    <text evidence="2">The sequence shown here is derived from an EMBL/GenBank/DDBJ whole genome shotgun (WGS) entry which is preliminary data.</text>
</comment>
<evidence type="ECO:0000256" key="1">
    <source>
        <dbReference type="SAM" id="MobiDB-lite"/>
    </source>
</evidence>
<evidence type="ECO:0008006" key="4">
    <source>
        <dbReference type="Google" id="ProtNLM"/>
    </source>
</evidence>
<reference evidence="2 3" key="1">
    <citation type="journal article" date="2015" name="Genome Biol.">
        <title>Comparative genomics of Steinernema reveals deeply conserved gene regulatory networks.</title>
        <authorList>
            <person name="Dillman A.R."/>
            <person name="Macchietto M."/>
            <person name="Porter C.F."/>
            <person name="Rogers A."/>
            <person name="Williams B."/>
            <person name="Antoshechkin I."/>
            <person name="Lee M.M."/>
            <person name="Goodwin Z."/>
            <person name="Lu X."/>
            <person name="Lewis E.E."/>
            <person name="Goodrich-Blair H."/>
            <person name="Stock S.P."/>
            <person name="Adams B.J."/>
            <person name="Sternberg P.W."/>
            <person name="Mortazavi A."/>
        </authorList>
    </citation>
    <scope>NUCLEOTIDE SEQUENCE [LARGE SCALE GENOMIC DNA]</scope>
    <source>
        <strain evidence="2 3">ALL</strain>
    </source>
</reference>
<dbReference type="AlphaFoldDB" id="A0A4U5N0L5"/>
<accession>A0A4U5N0L5</accession>
<dbReference type="EMBL" id="AZBU02000005">
    <property type="protein sequence ID" value="TKR75896.1"/>
    <property type="molecule type" value="Genomic_DNA"/>
</dbReference>
<gene>
    <name evidence="2" type="ORF">L596_017124</name>
</gene>
<keyword evidence="3" id="KW-1185">Reference proteome</keyword>
<sequence length="129" mass="14262">MQLRTAFGDMVFQKVGSTTFEKNAEYIKPKVASPKQGHHFFKRDDNRESSQTNSPGFRPQHFTVTSRFLSQRRSDSNPEDVRGVAHLCEHVVCLSSTEKYLDEGGVYNPALHIGASTSAATGPGCTVSR</sequence>